<comment type="caution">
    <text evidence="3">The sequence shown here is derived from an EMBL/GenBank/DDBJ whole genome shotgun (WGS) entry which is preliminary data.</text>
</comment>
<dbReference type="CDD" id="cd00293">
    <property type="entry name" value="USP-like"/>
    <property type="match status" value="1"/>
</dbReference>
<name>A0A444L6H5_METS7</name>
<dbReference type="InterPro" id="IPR014729">
    <property type="entry name" value="Rossmann-like_a/b/a_fold"/>
</dbReference>
<dbReference type="AlphaFoldDB" id="A0A444L6H5"/>
<sequence length="151" mass="15922">MEIKKILAPVDGSPATRMVIEWACHFAKTFGSELLLLHVVSIPPVSDVGGIQVAAKELEEAGQSILNSAVKAAEERSVVPTAILDFSVGNAGMRIVQLAKEKSADMIVIGARGQSRIRALLMGSVANSVVNNAPCPVFVVRPCVDQETSGQ</sequence>
<evidence type="ECO:0000313" key="3">
    <source>
        <dbReference type="EMBL" id="RWX73166.1"/>
    </source>
</evidence>
<dbReference type="InterPro" id="IPR006016">
    <property type="entry name" value="UspA"/>
</dbReference>
<dbReference type="Gene3D" id="3.40.50.620">
    <property type="entry name" value="HUPs"/>
    <property type="match status" value="1"/>
</dbReference>
<protein>
    <recommendedName>
        <fullName evidence="2">UspA domain-containing protein</fullName>
    </recommendedName>
</protein>
<feature type="domain" description="UspA" evidence="2">
    <location>
        <begin position="3"/>
        <end position="141"/>
    </location>
</feature>
<dbReference type="EMBL" id="RXGA01000003">
    <property type="protein sequence ID" value="RWX73166.1"/>
    <property type="molecule type" value="Genomic_DNA"/>
</dbReference>
<dbReference type="PRINTS" id="PR01438">
    <property type="entry name" value="UNVRSLSTRESS"/>
</dbReference>
<dbReference type="PANTHER" id="PTHR46268">
    <property type="entry name" value="STRESS RESPONSE PROTEIN NHAX"/>
    <property type="match status" value="1"/>
</dbReference>
<gene>
    <name evidence="3" type="ORF">Metus_1140</name>
</gene>
<dbReference type="PANTHER" id="PTHR46268:SF6">
    <property type="entry name" value="UNIVERSAL STRESS PROTEIN UP12"/>
    <property type="match status" value="1"/>
</dbReference>
<proteinExistence type="inferred from homology"/>
<dbReference type="SUPFAM" id="SSF52402">
    <property type="entry name" value="Adenine nucleotide alpha hydrolases-like"/>
    <property type="match status" value="1"/>
</dbReference>
<accession>A0A444L6H5</accession>
<evidence type="ECO:0000313" key="4">
    <source>
        <dbReference type="Proteomes" id="UP000288215"/>
    </source>
</evidence>
<dbReference type="InterPro" id="IPR006015">
    <property type="entry name" value="Universal_stress_UspA"/>
</dbReference>
<evidence type="ECO:0000256" key="1">
    <source>
        <dbReference type="ARBA" id="ARBA00008791"/>
    </source>
</evidence>
<dbReference type="Pfam" id="PF00582">
    <property type="entry name" value="Usp"/>
    <property type="match status" value="1"/>
</dbReference>
<dbReference type="Proteomes" id="UP000288215">
    <property type="component" value="Unassembled WGS sequence"/>
</dbReference>
<organism evidence="3 4">
    <name type="scientific">Methanosuratincola subterraneus</name>
    <dbReference type="NCBI Taxonomy" id="2593994"/>
    <lineage>
        <taxon>Archaea</taxon>
        <taxon>Thermoproteota</taxon>
        <taxon>Methanosuratincolia</taxon>
        <taxon>Candidatus Methanomethylicales</taxon>
        <taxon>Candidatus Methanomethylicaceae</taxon>
        <taxon>Candidatus Methanosuratincola (ex Vanwonterghem et al. 2016)</taxon>
    </lineage>
</organism>
<reference evidence="3 4" key="1">
    <citation type="submission" date="2018-12" db="EMBL/GenBank/DDBJ databases">
        <title>The complete genome of the methanogenic archaea of the candidate phylum Verstraetearchaeota, obtained from the metagenome of underground thermal water.</title>
        <authorList>
            <person name="Kadnikov V.V."/>
            <person name="Mardanov A.V."/>
            <person name="Beletsky A.V."/>
            <person name="Karnachuk O.V."/>
            <person name="Ravin N.V."/>
        </authorList>
    </citation>
    <scope>NUCLEOTIDE SEQUENCE [LARGE SCALE GENOMIC DNA]</scope>
    <source>
        <strain evidence="3">Ch88</strain>
    </source>
</reference>
<comment type="similarity">
    <text evidence="1">Belongs to the universal stress protein A family.</text>
</comment>
<evidence type="ECO:0000259" key="2">
    <source>
        <dbReference type="Pfam" id="PF00582"/>
    </source>
</evidence>